<dbReference type="InterPro" id="IPR036890">
    <property type="entry name" value="HATPase_C_sf"/>
</dbReference>
<accession>A0A6P1ZB32</accession>
<evidence type="ECO:0000313" key="6">
    <source>
        <dbReference type="EMBL" id="TVM25076.1"/>
    </source>
</evidence>
<dbReference type="InterPro" id="IPR003594">
    <property type="entry name" value="HATPase_dom"/>
</dbReference>
<protein>
    <recommendedName>
        <fullName evidence="2">histidine kinase</fullName>
        <ecNumber evidence="2">2.7.13.3</ecNumber>
    </recommendedName>
</protein>
<gene>
    <name evidence="6" type="ORF">DQK91_23220</name>
</gene>
<keyword evidence="3" id="KW-0808">Transferase</keyword>
<reference evidence="6 7" key="1">
    <citation type="submission" date="2018-06" db="EMBL/GenBank/DDBJ databases">
        <title>Complete genome of Desulfovibrio marinus P48SEP.</title>
        <authorList>
            <person name="Crispim J.S."/>
            <person name="Vidigal P.M.P."/>
            <person name="Silva L.C.F."/>
            <person name="Araujo L.C."/>
            <person name="Laguardia C.N."/>
            <person name="Dias R.S."/>
            <person name="Sousa M.P."/>
            <person name="Paula S.O."/>
            <person name="Silva C."/>
        </authorList>
    </citation>
    <scope>NUCLEOTIDE SEQUENCE [LARGE SCALE GENOMIC DNA]</scope>
    <source>
        <strain evidence="6 7">P48SEP</strain>
    </source>
</reference>
<evidence type="ECO:0000313" key="7">
    <source>
        <dbReference type="Proteomes" id="UP000434052"/>
    </source>
</evidence>
<evidence type="ECO:0000256" key="3">
    <source>
        <dbReference type="ARBA" id="ARBA00022679"/>
    </source>
</evidence>
<dbReference type="GO" id="GO:0004673">
    <property type="term" value="F:protein histidine kinase activity"/>
    <property type="evidence" value="ECO:0007669"/>
    <property type="project" value="UniProtKB-EC"/>
</dbReference>
<dbReference type="PROSITE" id="PS50109">
    <property type="entry name" value="HIS_KIN"/>
    <property type="match status" value="1"/>
</dbReference>
<evidence type="ECO:0000256" key="4">
    <source>
        <dbReference type="ARBA" id="ARBA00022777"/>
    </source>
</evidence>
<dbReference type="Gene3D" id="3.30.565.10">
    <property type="entry name" value="Histidine kinase-like ATPase, C-terminal domain"/>
    <property type="match status" value="1"/>
</dbReference>
<comment type="caution">
    <text evidence="6">The sequence shown here is derived from an EMBL/GenBank/DDBJ whole genome shotgun (WGS) entry which is preliminary data.</text>
</comment>
<feature type="non-terminal residue" evidence="6">
    <location>
        <position position="91"/>
    </location>
</feature>
<dbReference type="InterPro" id="IPR005467">
    <property type="entry name" value="His_kinase_dom"/>
</dbReference>
<dbReference type="EMBL" id="QMIF01000294">
    <property type="protein sequence ID" value="TVM25076.1"/>
    <property type="molecule type" value="Genomic_DNA"/>
</dbReference>
<name>A0A6P1ZB32_9BACT</name>
<evidence type="ECO:0000256" key="1">
    <source>
        <dbReference type="ARBA" id="ARBA00000085"/>
    </source>
</evidence>
<dbReference type="AlphaFoldDB" id="A0A6P1ZB32"/>
<evidence type="ECO:0000259" key="5">
    <source>
        <dbReference type="PROSITE" id="PS50109"/>
    </source>
</evidence>
<organism evidence="6 7">
    <name type="scientific">Oceanidesulfovibrio marinus</name>
    <dbReference type="NCBI Taxonomy" id="370038"/>
    <lineage>
        <taxon>Bacteria</taxon>
        <taxon>Pseudomonadati</taxon>
        <taxon>Thermodesulfobacteriota</taxon>
        <taxon>Desulfovibrionia</taxon>
        <taxon>Desulfovibrionales</taxon>
        <taxon>Desulfovibrionaceae</taxon>
        <taxon>Oceanidesulfovibrio</taxon>
    </lineage>
</organism>
<evidence type="ECO:0000256" key="2">
    <source>
        <dbReference type="ARBA" id="ARBA00012438"/>
    </source>
</evidence>
<dbReference type="PRINTS" id="PR00344">
    <property type="entry name" value="BCTRLSENSOR"/>
</dbReference>
<sequence>MSVDEPDGTDVRTRFEVEDKGVGILGDELEKIFESFEQGWASAHPQYGGTGLGLTISRELVEFIGGEIWMESELGKGSTFYFTAHFDVDTA</sequence>
<dbReference type="Proteomes" id="UP000434052">
    <property type="component" value="Unassembled WGS sequence"/>
</dbReference>
<dbReference type="Pfam" id="PF02518">
    <property type="entry name" value="HATPase_c"/>
    <property type="match status" value="1"/>
</dbReference>
<keyword evidence="4" id="KW-0418">Kinase</keyword>
<dbReference type="InterPro" id="IPR004358">
    <property type="entry name" value="Sig_transdc_His_kin-like_C"/>
</dbReference>
<feature type="domain" description="Histidine kinase" evidence="5">
    <location>
        <begin position="1"/>
        <end position="88"/>
    </location>
</feature>
<dbReference type="EC" id="2.7.13.3" evidence="2"/>
<dbReference type="PANTHER" id="PTHR43047">
    <property type="entry name" value="TWO-COMPONENT HISTIDINE PROTEIN KINASE"/>
    <property type="match status" value="1"/>
</dbReference>
<dbReference type="SMART" id="SM00387">
    <property type="entry name" value="HATPase_c"/>
    <property type="match status" value="1"/>
</dbReference>
<dbReference type="SUPFAM" id="SSF55874">
    <property type="entry name" value="ATPase domain of HSP90 chaperone/DNA topoisomerase II/histidine kinase"/>
    <property type="match status" value="1"/>
</dbReference>
<comment type="catalytic activity">
    <reaction evidence="1">
        <text>ATP + protein L-histidine = ADP + protein N-phospho-L-histidine.</text>
        <dbReference type="EC" id="2.7.13.3"/>
    </reaction>
</comment>
<proteinExistence type="predicted"/>